<sequence length="358" mass="39312">MWEANMVIILLTMELMDVGCNTLSKAAMAKGMSNYIFTTYAHAIAFVFLIPLAFLFHRKTPSPPIGVAIILRLFLLGVLCCGCSIFLFIGIRYSSPTLASAMNNLSPAFTFIMGIIFRMEVLNLRARSSILKSVGTLVSIGGAFIVTLYQGMPITIFPPSPTQFSLHFPLVANETQPNWALGGLFLFASSIFLSLSFVAKTWIARDFNSEILITLISFFFETIVAAVVTFLAENDTSVWTPSIHIVWIAILFGALEVGVVNIVQTWACGKKGPLFVAMFKPLQMIIAVIMGVSFLGDVLHLGSLIGGTIIALGFYTVMRGKAEEESPKEVNESRLMYSSEEDSYSHKAPLLQNQNMDV</sequence>
<evidence type="ECO:0000256" key="5">
    <source>
        <dbReference type="ARBA" id="ARBA00023136"/>
    </source>
</evidence>
<keyword evidence="4 6" id="KW-1133">Transmembrane helix</keyword>
<feature type="transmembrane region" description="Helical" evidence="6">
    <location>
        <begin position="97"/>
        <end position="117"/>
    </location>
</feature>
<feature type="region of interest" description="Disordered" evidence="7">
    <location>
        <begin position="338"/>
        <end position="358"/>
    </location>
</feature>
<evidence type="ECO:0000256" key="3">
    <source>
        <dbReference type="ARBA" id="ARBA00022692"/>
    </source>
</evidence>
<dbReference type="AlphaFoldDB" id="A0A9R0I544"/>
<gene>
    <name evidence="10" type="primary">LOC110782850</name>
</gene>
<evidence type="ECO:0000256" key="7">
    <source>
        <dbReference type="SAM" id="MobiDB-lite"/>
    </source>
</evidence>
<evidence type="ECO:0000256" key="4">
    <source>
        <dbReference type="ARBA" id="ARBA00022989"/>
    </source>
</evidence>
<feature type="transmembrane region" description="Helical" evidence="6">
    <location>
        <begin position="301"/>
        <end position="318"/>
    </location>
</feature>
<feature type="transmembrane region" description="Helical" evidence="6">
    <location>
        <begin position="244"/>
        <end position="263"/>
    </location>
</feature>
<evidence type="ECO:0000256" key="6">
    <source>
        <dbReference type="RuleBase" id="RU363077"/>
    </source>
</evidence>
<evidence type="ECO:0000313" key="9">
    <source>
        <dbReference type="Proteomes" id="UP000813463"/>
    </source>
</evidence>
<evidence type="ECO:0000256" key="2">
    <source>
        <dbReference type="ARBA" id="ARBA00007635"/>
    </source>
</evidence>
<feature type="transmembrane region" description="Helical" evidence="6">
    <location>
        <begin position="275"/>
        <end position="295"/>
    </location>
</feature>
<keyword evidence="3 6" id="KW-0812">Transmembrane</keyword>
<dbReference type="KEGG" id="soe:110782850"/>
<dbReference type="GO" id="GO:0005886">
    <property type="term" value="C:plasma membrane"/>
    <property type="evidence" value="ECO:0000318"/>
    <property type="project" value="GO_Central"/>
</dbReference>
<protein>
    <recommendedName>
        <fullName evidence="6">WAT1-related protein</fullName>
    </recommendedName>
</protein>
<comment type="similarity">
    <text evidence="2 6">Belongs to the drug/metabolite transporter (DMT) superfamily. Plant drug/metabolite exporter (P-DME) (TC 2.A.7.4) family.</text>
</comment>
<evidence type="ECO:0000259" key="8">
    <source>
        <dbReference type="Pfam" id="PF00892"/>
    </source>
</evidence>
<dbReference type="InterPro" id="IPR037185">
    <property type="entry name" value="EmrE-like"/>
</dbReference>
<reference evidence="10" key="2">
    <citation type="submission" date="2025-08" db="UniProtKB">
        <authorList>
            <consortium name="RefSeq"/>
        </authorList>
    </citation>
    <scope>IDENTIFICATION</scope>
    <source>
        <tissue evidence="10">Leaf</tissue>
    </source>
</reference>
<dbReference type="InterPro" id="IPR030184">
    <property type="entry name" value="WAT1-related"/>
</dbReference>
<dbReference type="Proteomes" id="UP000813463">
    <property type="component" value="Chromosome 1"/>
</dbReference>
<feature type="domain" description="EamA" evidence="8">
    <location>
        <begin position="22"/>
        <end position="146"/>
    </location>
</feature>
<feature type="transmembrane region" description="Helical" evidence="6">
    <location>
        <begin position="211"/>
        <end position="232"/>
    </location>
</feature>
<feature type="transmembrane region" description="Helical" evidence="6">
    <location>
        <begin position="35"/>
        <end position="57"/>
    </location>
</feature>
<keyword evidence="5 6" id="KW-0472">Membrane</keyword>
<dbReference type="InterPro" id="IPR000620">
    <property type="entry name" value="EamA_dom"/>
</dbReference>
<keyword evidence="9" id="KW-1185">Reference proteome</keyword>
<dbReference type="SUPFAM" id="SSF103481">
    <property type="entry name" value="Multidrug resistance efflux transporter EmrE"/>
    <property type="match status" value="1"/>
</dbReference>
<accession>A0A9R0I544</accession>
<reference evidence="9" key="1">
    <citation type="journal article" date="2021" name="Nat. Commun.">
        <title>Genomic analyses provide insights into spinach domestication and the genetic basis of agronomic traits.</title>
        <authorList>
            <person name="Cai X."/>
            <person name="Sun X."/>
            <person name="Xu C."/>
            <person name="Sun H."/>
            <person name="Wang X."/>
            <person name="Ge C."/>
            <person name="Zhang Z."/>
            <person name="Wang Q."/>
            <person name="Fei Z."/>
            <person name="Jiao C."/>
            <person name="Wang Q."/>
        </authorList>
    </citation>
    <scope>NUCLEOTIDE SEQUENCE [LARGE SCALE GENOMIC DNA]</scope>
    <source>
        <strain evidence="9">cv. Varoflay</strain>
    </source>
</reference>
<feature type="transmembrane region" description="Helical" evidence="6">
    <location>
        <begin position="179"/>
        <end position="199"/>
    </location>
</feature>
<evidence type="ECO:0000313" key="10">
    <source>
        <dbReference type="RefSeq" id="XP_021842788.2"/>
    </source>
</evidence>
<feature type="transmembrane region" description="Helical" evidence="6">
    <location>
        <begin position="69"/>
        <end position="91"/>
    </location>
</feature>
<dbReference type="GeneID" id="110782850"/>
<name>A0A9R0I544_SPIOL</name>
<comment type="subcellular location">
    <subcellularLocation>
        <location evidence="1 6">Membrane</location>
        <topology evidence="1 6">Multi-pass membrane protein</topology>
    </subcellularLocation>
</comment>
<organism evidence="9 10">
    <name type="scientific">Spinacia oleracea</name>
    <name type="common">Spinach</name>
    <dbReference type="NCBI Taxonomy" id="3562"/>
    <lineage>
        <taxon>Eukaryota</taxon>
        <taxon>Viridiplantae</taxon>
        <taxon>Streptophyta</taxon>
        <taxon>Embryophyta</taxon>
        <taxon>Tracheophyta</taxon>
        <taxon>Spermatophyta</taxon>
        <taxon>Magnoliopsida</taxon>
        <taxon>eudicotyledons</taxon>
        <taxon>Gunneridae</taxon>
        <taxon>Pentapetalae</taxon>
        <taxon>Caryophyllales</taxon>
        <taxon>Chenopodiaceae</taxon>
        <taxon>Chenopodioideae</taxon>
        <taxon>Anserineae</taxon>
        <taxon>Spinacia</taxon>
    </lineage>
</organism>
<dbReference type="GO" id="GO:0022857">
    <property type="term" value="F:transmembrane transporter activity"/>
    <property type="evidence" value="ECO:0007669"/>
    <property type="project" value="InterPro"/>
</dbReference>
<dbReference type="PANTHER" id="PTHR31218">
    <property type="entry name" value="WAT1-RELATED PROTEIN"/>
    <property type="match status" value="1"/>
</dbReference>
<dbReference type="Pfam" id="PF00892">
    <property type="entry name" value="EamA"/>
    <property type="match status" value="2"/>
</dbReference>
<evidence type="ECO:0000256" key="1">
    <source>
        <dbReference type="ARBA" id="ARBA00004141"/>
    </source>
</evidence>
<proteinExistence type="inferred from homology"/>
<feature type="domain" description="EamA" evidence="8">
    <location>
        <begin position="181"/>
        <end position="317"/>
    </location>
</feature>
<feature type="transmembrane region" description="Helical" evidence="6">
    <location>
        <begin position="129"/>
        <end position="149"/>
    </location>
</feature>
<dbReference type="RefSeq" id="XP_021842788.2">
    <property type="nucleotide sequence ID" value="XM_021987096.2"/>
</dbReference>